<evidence type="ECO:0000313" key="1">
    <source>
        <dbReference type="EMBL" id="PIU24350.1"/>
    </source>
</evidence>
<organism evidence="1 2">
    <name type="scientific">Candidatus Berkelbacteria bacterium CG08_land_8_20_14_0_20_39_8</name>
    <dbReference type="NCBI Taxonomy" id="1974511"/>
    <lineage>
        <taxon>Bacteria</taxon>
        <taxon>Candidatus Berkelbacteria</taxon>
    </lineage>
</organism>
<evidence type="ECO:0008006" key="3">
    <source>
        <dbReference type="Google" id="ProtNLM"/>
    </source>
</evidence>
<proteinExistence type="predicted"/>
<dbReference type="AlphaFoldDB" id="A0A2M6YCD1"/>
<name>A0A2M6YCD1_9BACT</name>
<evidence type="ECO:0000313" key="2">
    <source>
        <dbReference type="Proteomes" id="UP000229896"/>
    </source>
</evidence>
<dbReference type="Gene3D" id="1.20.1440.60">
    <property type="entry name" value="23S rRNA-intervening sequence"/>
    <property type="match status" value="1"/>
</dbReference>
<dbReference type="InterPro" id="IPR012657">
    <property type="entry name" value="23S_rRNA-intervening_sequence"/>
</dbReference>
<accession>A0A2M6YCD1</accession>
<dbReference type="EMBL" id="PEXI01000049">
    <property type="protein sequence ID" value="PIU24350.1"/>
    <property type="molecule type" value="Genomic_DNA"/>
</dbReference>
<protein>
    <recommendedName>
        <fullName evidence="3">Four helix bundle protein</fullName>
    </recommendedName>
</protein>
<dbReference type="NCBIfam" id="TIGR02436">
    <property type="entry name" value="four helix bundle protein"/>
    <property type="match status" value="1"/>
</dbReference>
<gene>
    <name evidence="1" type="ORF">COT12_01590</name>
</gene>
<dbReference type="Proteomes" id="UP000229896">
    <property type="component" value="Unassembled WGS sequence"/>
</dbReference>
<comment type="caution">
    <text evidence="1">The sequence shown here is derived from an EMBL/GenBank/DDBJ whole genome shotgun (WGS) entry which is preliminary data.</text>
</comment>
<dbReference type="InterPro" id="IPR036583">
    <property type="entry name" value="23S_rRNA_IVS_sf"/>
</dbReference>
<reference evidence="2" key="1">
    <citation type="submission" date="2017-09" db="EMBL/GenBank/DDBJ databases">
        <title>Depth-based differentiation of microbial function through sediment-hosted aquifers and enrichment of novel symbionts in the deep terrestrial subsurface.</title>
        <authorList>
            <person name="Probst A.J."/>
            <person name="Ladd B."/>
            <person name="Jarett J.K."/>
            <person name="Geller-Mcgrath D.E."/>
            <person name="Sieber C.M.K."/>
            <person name="Emerson J.B."/>
            <person name="Anantharaman K."/>
            <person name="Thomas B.C."/>
            <person name="Malmstrom R."/>
            <person name="Stieglmeier M."/>
            <person name="Klingl A."/>
            <person name="Woyke T."/>
            <person name="Ryan C.M."/>
            <person name="Banfield J.F."/>
        </authorList>
    </citation>
    <scope>NUCLEOTIDE SEQUENCE [LARGE SCALE GENOMIC DNA]</scope>
</reference>
<dbReference type="SUPFAM" id="SSF158446">
    <property type="entry name" value="IVS-encoded protein-like"/>
    <property type="match status" value="1"/>
</dbReference>
<sequence length="72" mass="8406">MTTKIWKSKVKMQNCNSKFRSDLLSRCYNFGLAIIDLTDKFPQKRSTWIIADQVMRSVTSIGKISQRKKHPT</sequence>